<dbReference type="OrthoDB" id="9781481at2"/>
<organism evidence="2 3">
    <name type="scientific">Allisonella histaminiformans</name>
    <dbReference type="NCBI Taxonomy" id="209880"/>
    <lineage>
        <taxon>Bacteria</taxon>
        <taxon>Bacillati</taxon>
        <taxon>Bacillota</taxon>
        <taxon>Negativicutes</taxon>
        <taxon>Veillonellales</taxon>
        <taxon>Veillonellaceae</taxon>
        <taxon>Allisonella</taxon>
    </lineage>
</organism>
<dbReference type="SUPFAM" id="SSF52540">
    <property type="entry name" value="P-loop containing nucleoside triphosphate hydrolases"/>
    <property type="match status" value="1"/>
</dbReference>
<sequence length="753" mass="86071">MNKGNEKMHLLQGEGRVLGYIRKGVKISRPGEGKTDYRFFMEPLSPLPLDFQEARERGYGFTGFMNELGYPINAFPNEEAAEAELEKTFGNAFFLFTPGLKNDKYFVVTDLVQEYGTTYINKEEAYLPIPVFGTWDKPLFDGDMDKLIAHLLAGKPLPGLGKKQWVRTEVPQMLVIHAGKDDSGKQRFLCLMPRKDKAFKDMHIGQGGAYFHVKKDNLTWAFFYADDPLLVENVVRCHHDPLWFVPESVMHVLKKQFVPLLDEEKPENQGAIISQQALDQTVRDMMLMPASSKSSDEAGRNERPEIAGKTTKGKTAETKDTQEKVKPPVQKNSRAEEDGALEKEGTAEKTEEKRENAASEKSTSQEKSRTAALKAEKVMNQKEEKKAKEEKREDEEMAFIHRFIRRVKERGFLYDERDLYNFHISAKSSRLVILAGRSGTGKSGLVRLYGETLGLSPSQIAFLPVRPSWMDDGDLLGYLDRNRMLYFPSDTGLAELLVNASRHPEKMYIVCFDEMNLARAEYYFAQFISVLEKRENPSIQLYNPSLEDRVYNHSDYPARIPLMDNVLFMGTVNVDESTYHFSDKILDRANVITLHQRKFSDMARLTRREVAPEVEVSADEYRQFRKDEGVVTLSDEELHLLDDLNAALDERGTSGGIGYRVVSDMSRYLANIPSGSPMNRKEALDMQIVQRVLTKVRGSQEQIGYLTSLNEENKLMGRFPELLKNYSQVSAFTESLRVLERKAKELRTYDYTL</sequence>
<keyword evidence="3" id="KW-1185">Reference proteome</keyword>
<evidence type="ECO:0008006" key="4">
    <source>
        <dbReference type="Google" id="ProtNLM"/>
    </source>
</evidence>
<accession>A0A1G5WI08</accession>
<dbReference type="AlphaFoldDB" id="A0A1G5WI08"/>
<proteinExistence type="predicted"/>
<feature type="region of interest" description="Disordered" evidence="1">
    <location>
        <begin position="290"/>
        <end position="392"/>
    </location>
</feature>
<dbReference type="EMBL" id="FMXA01000021">
    <property type="protein sequence ID" value="SDA57680.1"/>
    <property type="molecule type" value="Genomic_DNA"/>
</dbReference>
<evidence type="ECO:0000256" key="1">
    <source>
        <dbReference type="SAM" id="MobiDB-lite"/>
    </source>
</evidence>
<gene>
    <name evidence="2" type="ORF">SAMN02910343_01389</name>
</gene>
<dbReference type="GeneID" id="87756391"/>
<feature type="compositionally biased region" description="Basic and acidic residues" evidence="1">
    <location>
        <begin position="294"/>
        <end position="306"/>
    </location>
</feature>
<dbReference type="InterPro" id="IPR027417">
    <property type="entry name" value="P-loop_NTPase"/>
</dbReference>
<feature type="compositionally biased region" description="Basic and acidic residues" evidence="1">
    <location>
        <begin position="333"/>
        <end position="391"/>
    </location>
</feature>
<dbReference type="RefSeq" id="WP_091365222.1">
    <property type="nucleotide sequence ID" value="NZ_FMXA01000021.1"/>
</dbReference>
<reference evidence="2 3" key="1">
    <citation type="submission" date="2016-10" db="EMBL/GenBank/DDBJ databases">
        <authorList>
            <person name="de Groot N.N."/>
        </authorList>
    </citation>
    <scope>NUCLEOTIDE SEQUENCE [LARGE SCALE GENOMIC DNA]</scope>
    <source>
        <strain evidence="2 3">DSM 15230</strain>
    </source>
</reference>
<evidence type="ECO:0000313" key="2">
    <source>
        <dbReference type="EMBL" id="SDA57680.1"/>
    </source>
</evidence>
<dbReference type="STRING" id="209880.SAMN02910343_01389"/>
<evidence type="ECO:0000313" key="3">
    <source>
        <dbReference type="Proteomes" id="UP000199689"/>
    </source>
</evidence>
<name>A0A1G5WI08_9FIRM</name>
<feature type="compositionally biased region" description="Basic and acidic residues" evidence="1">
    <location>
        <begin position="314"/>
        <end position="326"/>
    </location>
</feature>
<dbReference type="Gene3D" id="3.40.50.300">
    <property type="entry name" value="P-loop containing nucleotide triphosphate hydrolases"/>
    <property type="match status" value="1"/>
</dbReference>
<protein>
    <recommendedName>
        <fullName evidence="4">AAA domain (Dynein-related subfamily)</fullName>
    </recommendedName>
</protein>
<dbReference type="Proteomes" id="UP000199689">
    <property type="component" value="Unassembled WGS sequence"/>
</dbReference>